<evidence type="ECO:0000256" key="1">
    <source>
        <dbReference type="SAM" id="MobiDB-lite"/>
    </source>
</evidence>
<gene>
    <name evidence="2" type="ORF">CEURO_LOCUS14958</name>
</gene>
<keyword evidence="3" id="KW-1185">Reference proteome</keyword>
<evidence type="ECO:0000313" key="3">
    <source>
        <dbReference type="Proteomes" id="UP001152484"/>
    </source>
</evidence>
<dbReference type="EMBL" id="CAMAPE010000038">
    <property type="protein sequence ID" value="CAH9100503.1"/>
    <property type="molecule type" value="Genomic_DNA"/>
</dbReference>
<comment type="caution">
    <text evidence="2">The sequence shown here is derived from an EMBL/GenBank/DDBJ whole genome shotgun (WGS) entry which is preliminary data.</text>
</comment>
<dbReference type="PANTHER" id="PTHR37264">
    <property type="entry name" value="RIBOSOMAL PROTEIN L31"/>
    <property type="match status" value="1"/>
</dbReference>
<protein>
    <submittedName>
        <fullName evidence="2">Uncharacterized protein</fullName>
    </submittedName>
</protein>
<dbReference type="PANTHER" id="PTHR37264:SF1">
    <property type="entry name" value="RIBOSOMAL PROTEIN L31"/>
    <property type="match status" value="1"/>
</dbReference>
<dbReference type="CDD" id="cd23697">
    <property type="entry name" value="At5g55125"/>
    <property type="match status" value="1"/>
</dbReference>
<accession>A0A9P0ZEZ0</accession>
<dbReference type="OrthoDB" id="1840965at2759"/>
<sequence>MYYNFVTGDNFESCERPSRKVYLAKLIKDPILTKGFTLRQSSLSSSKCRTTPFAASPSFRRQHSAPQHLHSARRQHRSTPRQWSPTRLKPVARSPALRHSPFGGSANLPFSIFSFHSSGIKKMKKGIHPQLQWISYVTQSGRLMPVMMTKIHQVGKVYHFRARRQMAESIGQIAKFKRRYEKKEEEINHEN</sequence>
<feature type="region of interest" description="Disordered" evidence="1">
    <location>
        <begin position="52"/>
        <end position="96"/>
    </location>
</feature>
<organism evidence="2 3">
    <name type="scientific">Cuscuta europaea</name>
    <name type="common">European dodder</name>
    <dbReference type="NCBI Taxonomy" id="41803"/>
    <lineage>
        <taxon>Eukaryota</taxon>
        <taxon>Viridiplantae</taxon>
        <taxon>Streptophyta</taxon>
        <taxon>Embryophyta</taxon>
        <taxon>Tracheophyta</taxon>
        <taxon>Spermatophyta</taxon>
        <taxon>Magnoliopsida</taxon>
        <taxon>eudicotyledons</taxon>
        <taxon>Gunneridae</taxon>
        <taxon>Pentapetalae</taxon>
        <taxon>asterids</taxon>
        <taxon>lamiids</taxon>
        <taxon>Solanales</taxon>
        <taxon>Convolvulaceae</taxon>
        <taxon>Cuscuteae</taxon>
        <taxon>Cuscuta</taxon>
        <taxon>Cuscuta subgen. Cuscuta</taxon>
    </lineage>
</organism>
<dbReference type="Proteomes" id="UP001152484">
    <property type="component" value="Unassembled WGS sequence"/>
</dbReference>
<proteinExistence type="predicted"/>
<reference evidence="2" key="1">
    <citation type="submission" date="2022-07" db="EMBL/GenBank/DDBJ databases">
        <authorList>
            <person name="Macas J."/>
            <person name="Novak P."/>
            <person name="Neumann P."/>
        </authorList>
    </citation>
    <scope>NUCLEOTIDE SEQUENCE</scope>
</reference>
<evidence type="ECO:0000313" key="2">
    <source>
        <dbReference type="EMBL" id="CAH9100503.1"/>
    </source>
</evidence>
<dbReference type="AlphaFoldDB" id="A0A9P0ZEZ0"/>
<name>A0A9P0ZEZ0_CUSEU</name>
<feature type="compositionally biased region" description="Basic residues" evidence="1">
    <location>
        <begin position="70"/>
        <end position="79"/>
    </location>
</feature>